<dbReference type="Proteomes" id="UP000198824">
    <property type="component" value="Unassembled WGS sequence"/>
</dbReference>
<reference evidence="3 4" key="1">
    <citation type="submission" date="2016-10" db="EMBL/GenBank/DDBJ databases">
        <authorList>
            <person name="de Groot N.N."/>
        </authorList>
    </citation>
    <scope>NUCLEOTIDE SEQUENCE [LARGE SCALE GENOMIC DNA]</scope>
    <source>
        <strain evidence="3 4">S5-249</strain>
    </source>
</reference>
<dbReference type="GO" id="GO:0016020">
    <property type="term" value="C:membrane"/>
    <property type="evidence" value="ECO:0007669"/>
    <property type="project" value="TreeGrafter"/>
</dbReference>
<protein>
    <submittedName>
        <fullName evidence="3">Peptidoglycan/LPS O-acetylase OafA/YrhL, contains acyltransferase and SGNH-hydrolase domains</fullName>
    </submittedName>
</protein>
<evidence type="ECO:0000313" key="4">
    <source>
        <dbReference type="Proteomes" id="UP000198824"/>
    </source>
</evidence>
<dbReference type="PANTHER" id="PTHR23028">
    <property type="entry name" value="ACETYLTRANSFERASE"/>
    <property type="match status" value="1"/>
</dbReference>
<name>A0A1I6M5N7_9SPHN</name>
<dbReference type="PANTHER" id="PTHR23028:SF131">
    <property type="entry name" value="BLR2367 PROTEIN"/>
    <property type="match status" value="1"/>
</dbReference>
<feature type="transmembrane region" description="Helical" evidence="1">
    <location>
        <begin position="56"/>
        <end position="76"/>
    </location>
</feature>
<dbReference type="GO" id="GO:0016747">
    <property type="term" value="F:acyltransferase activity, transferring groups other than amino-acyl groups"/>
    <property type="evidence" value="ECO:0007669"/>
    <property type="project" value="InterPro"/>
</dbReference>
<gene>
    <name evidence="3" type="ORF">SAMN05192580_3506</name>
</gene>
<proteinExistence type="predicted"/>
<evidence type="ECO:0000256" key="1">
    <source>
        <dbReference type="SAM" id="Phobius"/>
    </source>
</evidence>
<feature type="transmembrane region" description="Helical" evidence="1">
    <location>
        <begin position="142"/>
        <end position="162"/>
    </location>
</feature>
<keyword evidence="3" id="KW-0808">Transferase</keyword>
<dbReference type="GO" id="GO:0016787">
    <property type="term" value="F:hydrolase activity"/>
    <property type="evidence" value="ECO:0007669"/>
    <property type="project" value="UniProtKB-KW"/>
</dbReference>
<keyword evidence="3" id="KW-0378">Hydrolase</keyword>
<evidence type="ECO:0000259" key="2">
    <source>
        <dbReference type="Pfam" id="PF01757"/>
    </source>
</evidence>
<dbReference type="AlphaFoldDB" id="A0A1I6M5N7"/>
<dbReference type="Pfam" id="PF01757">
    <property type="entry name" value="Acyl_transf_3"/>
    <property type="match status" value="1"/>
</dbReference>
<organism evidence="3 4">
    <name type="scientific">Sphingomonas jatrophae</name>
    <dbReference type="NCBI Taxonomy" id="1166337"/>
    <lineage>
        <taxon>Bacteria</taxon>
        <taxon>Pseudomonadati</taxon>
        <taxon>Pseudomonadota</taxon>
        <taxon>Alphaproteobacteria</taxon>
        <taxon>Sphingomonadales</taxon>
        <taxon>Sphingomonadaceae</taxon>
        <taxon>Sphingomonas</taxon>
    </lineage>
</organism>
<feature type="transmembrane region" description="Helical" evidence="1">
    <location>
        <begin position="248"/>
        <end position="269"/>
    </location>
</feature>
<dbReference type="RefSeq" id="WP_093316499.1">
    <property type="nucleotide sequence ID" value="NZ_FOZG01000003.1"/>
</dbReference>
<dbReference type="STRING" id="1166337.SAMN05192580_3506"/>
<feature type="transmembrane region" description="Helical" evidence="1">
    <location>
        <begin position="97"/>
        <end position="116"/>
    </location>
</feature>
<accession>A0A1I6M5N7</accession>
<feature type="domain" description="Acyltransferase 3" evidence="2">
    <location>
        <begin position="23"/>
        <end position="324"/>
    </location>
</feature>
<keyword evidence="1" id="KW-0812">Transmembrane</keyword>
<feature type="transmembrane region" description="Helical" evidence="1">
    <location>
        <begin position="222"/>
        <end position="241"/>
    </location>
</feature>
<keyword evidence="1" id="KW-1133">Transmembrane helix</keyword>
<evidence type="ECO:0000313" key="3">
    <source>
        <dbReference type="EMBL" id="SFS11006.1"/>
    </source>
</evidence>
<keyword evidence="1" id="KW-0472">Membrane</keyword>
<dbReference type="OrthoDB" id="9767863at2"/>
<feature type="transmembrane region" description="Helical" evidence="1">
    <location>
        <begin position="169"/>
        <end position="188"/>
    </location>
</feature>
<dbReference type="InterPro" id="IPR002656">
    <property type="entry name" value="Acyl_transf_3_dom"/>
</dbReference>
<keyword evidence="4" id="KW-1185">Reference proteome</keyword>
<feature type="transmembrane region" description="Helical" evidence="1">
    <location>
        <begin position="308"/>
        <end position="329"/>
    </location>
</feature>
<feature type="transmembrane region" description="Helical" evidence="1">
    <location>
        <begin position="26"/>
        <end position="44"/>
    </location>
</feature>
<dbReference type="InterPro" id="IPR050879">
    <property type="entry name" value="Acyltransferase_3"/>
</dbReference>
<dbReference type="GO" id="GO:0000271">
    <property type="term" value="P:polysaccharide biosynthetic process"/>
    <property type="evidence" value="ECO:0007669"/>
    <property type="project" value="TreeGrafter"/>
</dbReference>
<dbReference type="EMBL" id="FOZG01000003">
    <property type="protein sequence ID" value="SFS11006.1"/>
    <property type="molecule type" value="Genomic_DNA"/>
</dbReference>
<keyword evidence="3" id="KW-0012">Acyltransferase</keyword>
<sequence length="355" mass="39000">MAGGEEDRTGGLGQDGRPDTFRSVQYLRAVAAAMVMLYHVGYAFALLRDHPLRPHWLAAGVDIFFVISGFVMVLSTERREISGGRFLKERLARVVPLYWLVTGVFVAIMAAQGRVLPDVEEIAKSLLFIFYDNPRTHEPSPIVTAGWTLNYELFFYLVFALLIRLATPLRIGAMAALFLGLAALRQFVPHDDALLFRMTSPQPLEFVAGMALAYQRHLLLRLPPALGTAALGAGFVGLALIDSGFSRVVHFAPCATLIVAGTIACERLLRTDRPLARLLGDSSYSLYLTHPLVLEALPAGMVPPTWRLAGAAATLLACLGVSLAFYRWFELPSLRFFRRRLKGHPALAPAATARI</sequence>